<dbReference type="GO" id="GO:0008168">
    <property type="term" value="F:methyltransferase activity"/>
    <property type="evidence" value="ECO:0007669"/>
    <property type="project" value="UniProtKB-KW"/>
</dbReference>
<gene>
    <name evidence="8" type="ORF">ACH5RR_029820</name>
</gene>
<evidence type="ECO:0000256" key="4">
    <source>
        <dbReference type="ARBA" id="ARBA00022603"/>
    </source>
</evidence>
<proteinExistence type="inferred from homology"/>
<keyword evidence="6" id="KW-0479">Metal-binding</keyword>
<evidence type="ECO:0000256" key="7">
    <source>
        <dbReference type="ARBA" id="ARBA00022842"/>
    </source>
</evidence>
<evidence type="ECO:0000256" key="6">
    <source>
        <dbReference type="ARBA" id="ARBA00022723"/>
    </source>
</evidence>
<accession>A0ABD2YSS9</accession>
<reference evidence="8 9" key="1">
    <citation type="submission" date="2024-11" db="EMBL/GenBank/DDBJ databases">
        <title>A near-complete genome assembly of Cinchona calisaya.</title>
        <authorList>
            <person name="Lian D.C."/>
            <person name="Zhao X.W."/>
            <person name="Wei L."/>
        </authorList>
    </citation>
    <scope>NUCLEOTIDE SEQUENCE [LARGE SCALE GENOMIC DNA]</scope>
    <source>
        <tissue evidence="8">Nenye</tissue>
    </source>
</reference>
<comment type="pathway">
    <text evidence="2">Alkaloid biosynthesis.</text>
</comment>
<keyword evidence="9" id="KW-1185">Reference proteome</keyword>
<evidence type="ECO:0000313" key="9">
    <source>
        <dbReference type="Proteomes" id="UP001630127"/>
    </source>
</evidence>
<name>A0ABD2YSS9_9GENT</name>
<dbReference type="Proteomes" id="UP001630127">
    <property type="component" value="Unassembled WGS sequence"/>
</dbReference>
<dbReference type="GO" id="GO:0046872">
    <property type="term" value="F:metal ion binding"/>
    <property type="evidence" value="ECO:0007669"/>
    <property type="project" value="UniProtKB-KW"/>
</dbReference>
<sequence>MSESFAMNGSNGTYSYTKNSHYQRQASNIFREMIKEVPEKFLDQNSPSWNKGRIHYTGALDEVVNAYAVQFDKDVGMFFKARAKEIVPGGMIVLIIPAIPDEVHPSELPAGILLSFLGSSLVDMEMASLAKRNGCFSIETMEMTDPRSKIDDPVNVQSLIMHLRAAMEGIFTKHFGSEIVDEMFKRTFKKSADISLCLDSG</sequence>
<dbReference type="InterPro" id="IPR042086">
    <property type="entry name" value="MeTrfase_capping"/>
</dbReference>
<evidence type="ECO:0000256" key="3">
    <source>
        <dbReference type="ARBA" id="ARBA00007967"/>
    </source>
</evidence>
<comment type="similarity">
    <text evidence="3">Belongs to the methyltransferase superfamily. Type-7 methyltransferase family.</text>
</comment>
<protein>
    <submittedName>
        <fullName evidence="8">Uncharacterized protein</fullName>
    </submittedName>
</protein>
<dbReference type="AlphaFoldDB" id="A0ABD2YSS9"/>
<dbReference type="PANTHER" id="PTHR31009">
    <property type="entry name" value="S-ADENOSYL-L-METHIONINE:CARBOXYL METHYLTRANSFERASE FAMILY PROTEIN"/>
    <property type="match status" value="1"/>
</dbReference>
<comment type="cofactor">
    <cofactor evidence="1">
        <name>Mg(2+)</name>
        <dbReference type="ChEBI" id="CHEBI:18420"/>
    </cofactor>
</comment>
<evidence type="ECO:0000256" key="5">
    <source>
        <dbReference type="ARBA" id="ARBA00022679"/>
    </source>
</evidence>
<evidence type="ECO:0000256" key="1">
    <source>
        <dbReference type="ARBA" id="ARBA00001946"/>
    </source>
</evidence>
<evidence type="ECO:0000256" key="2">
    <source>
        <dbReference type="ARBA" id="ARBA00004913"/>
    </source>
</evidence>
<keyword evidence="4" id="KW-0489">Methyltransferase</keyword>
<dbReference type="Gene3D" id="3.40.50.150">
    <property type="entry name" value="Vaccinia Virus protein VP39"/>
    <property type="match status" value="2"/>
</dbReference>
<dbReference type="GO" id="GO:0032259">
    <property type="term" value="P:methylation"/>
    <property type="evidence" value="ECO:0007669"/>
    <property type="project" value="UniProtKB-KW"/>
</dbReference>
<evidence type="ECO:0000313" key="8">
    <source>
        <dbReference type="EMBL" id="KAL3510419.1"/>
    </source>
</evidence>
<dbReference type="InterPro" id="IPR029063">
    <property type="entry name" value="SAM-dependent_MTases_sf"/>
</dbReference>
<keyword evidence="7" id="KW-0460">Magnesium</keyword>
<comment type="caution">
    <text evidence="8">The sequence shown here is derived from an EMBL/GenBank/DDBJ whole genome shotgun (WGS) entry which is preliminary data.</text>
</comment>
<dbReference type="SUPFAM" id="SSF53335">
    <property type="entry name" value="S-adenosyl-L-methionine-dependent methyltransferases"/>
    <property type="match status" value="1"/>
</dbReference>
<dbReference type="Pfam" id="PF03492">
    <property type="entry name" value="Methyltransf_7"/>
    <property type="match status" value="1"/>
</dbReference>
<dbReference type="EMBL" id="JBJUIK010000012">
    <property type="protein sequence ID" value="KAL3510419.1"/>
    <property type="molecule type" value="Genomic_DNA"/>
</dbReference>
<dbReference type="Gene3D" id="1.10.1200.270">
    <property type="entry name" value="Methyltransferase, alpha-helical capping domain"/>
    <property type="match status" value="2"/>
</dbReference>
<organism evidence="8 9">
    <name type="scientific">Cinchona calisaya</name>
    <dbReference type="NCBI Taxonomy" id="153742"/>
    <lineage>
        <taxon>Eukaryota</taxon>
        <taxon>Viridiplantae</taxon>
        <taxon>Streptophyta</taxon>
        <taxon>Embryophyta</taxon>
        <taxon>Tracheophyta</taxon>
        <taxon>Spermatophyta</taxon>
        <taxon>Magnoliopsida</taxon>
        <taxon>eudicotyledons</taxon>
        <taxon>Gunneridae</taxon>
        <taxon>Pentapetalae</taxon>
        <taxon>asterids</taxon>
        <taxon>lamiids</taxon>
        <taxon>Gentianales</taxon>
        <taxon>Rubiaceae</taxon>
        <taxon>Cinchonoideae</taxon>
        <taxon>Cinchoneae</taxon>
        <taxon>Cinchona</taxon>
    </lineage>
</organism>
<dbReference type="InterPro" id="IPR005299">
    <property type="entry name" value="MeTrfase_7"/>
</dbReference>
<keyword evidence="5" id="KW-0808">Transferase</keyword>